<dbReference type="Gene3D" id="2.60.40.4070">
    <property type="match status" value="1"/>
</dbReference>
<proteinExistence type="predicted"/>
<dbReference type="NCBIfam" id="TIGR04183">
    <property type="entry name" value="Por_Secre_tail"/>
    <property type="match status" value="1"/>
</dbReference>
<dbReference type="EMBL" id="WJKJ01000009">
    <property type="protein sequence ID" value="MBD3363636.1"/>
    <property type="molecule type" value="Genomic_DNA"/>
</dbReference>
<dbReference type="SUPFAM" id="SSF49452">
    <property type="entry name" value="Starch-binding domain-like"/>
    <property type="match status" value="1"/>
</dbReference>
<comment type="caution">
    <text evidence="1">The sequence shown here is derived from an EMBL/GenBank/DDBJ whole genome shotgun (WGS) entry which is preliminary data.</text>
</comment>
<dbReference type="Proteomes" id="UP000630660">
    <property type="component" value="Unassembled WGS sequence"/>
</dbReference>
<organism evidence="1 2">
    <name type="scientific">candidate division WOR-3 bacterium</name>
    <dbReference type="NCBI Taxonomy" id="2052148"/>
    <lineage>
        <taxon>Bacteria</taxon>
        <taxon>Bacteria division WOR-3</taxon>
    </lineage>
</organism>
<reference evidence="1" key="1">
    <citation type="submission" date="2019-11" db="EMBL/GenBank/DDBJ databases">
        <title>Microbial mats filling the niche in hypersaline microbial mats.</title>
        <authorList>
            <person name="Wong H.L."/>
            <person name="Macleod F.I."/>
            <person name="White R.A. III"/>
            <person name="Burns B.P."/>
        </authorList>
    </citation>
    <scope>NUCLEOTIDE SEQUENCE</scope>
    <source>
        <strain evidence="1">Bin_327</strain>
    </source>
</reference>
<gene>
    <name evidence="1" type="ORF">GF359_00315</name>
</gene>
<dbReference type="GO" id="GO:0030246">
    <property type="term" value="F:carbohydrate binding"/>
    <property type="evidence" value="ECO:0007669"/>
    <property type="project" value="InterPro"/>
</dbReference>
<dbReference type="InterPro" id="IPR013784">
    <property type="entry name" value="Carb-bd-like_fold"/>
</dbReference>
<evidence type="ECO:0000313" key="1">
    <source>
        <dbReference type="EMBL" id="MBD3363636.1"/>
    </source>
</evidence>
<name>A0A9D5K920_UNCW3</name>
<protein>
    <submittedName>
        <fullName evidence="1">T9SS type A sorting domain-containing protein</fullName>
    </submittedName>
</protein>
<accession>A0A9D5K920</accession>
<dbReference type="InterPro" id="IPR026444">
    <property type="entry name" value="Secre_tail"/>
</dbReference>
<dbReference type="AlphaFoldDB" id="A0A9D5K920"/>
<sequence>MLRKVLYVCFSLVAIVSFAGWGCAEIKIHGGIETDENITRHKNYRLEIVVEDAVGNSDVCFAYSDLTPGNQSMAYRTDFEVSHMDRSSMMTIRVKVYDQETGQLVGEKEYFRYPPDGDWKTCLTINLESISVLYSASSIPTGTAKGTIVNGSNQQPVNNVNVHSSPGMDTKTDSSGHYSVDNIPTGPTDIVVNAPDPSFFLEENEDYLRTWLNINMPADSGIVSPPISLISKEDWDSLSAHVQDSLGIEQLVYKAFVFGKILNQAGEPIPDVEVSFDPPSGEAVYLDPMNWGFADRTKIRNGFHLSASFAVFNVDVHDWPDFDYRMVAVHSVTGDTIGTFEDMATPPFDWAVVQADIFADDAVAPSAVSDLAKSVNGNVTLTWTAPGDDGTSGQAYAYDIRYSDTPIDGDLFTWWWEIADVEANPPSPGPPGSTENFVVSQDASYYIIKTTDECMNWSGFSNVVSGVEESPISSTPEVKLDVSPIFSEDNVLIKYSIPRKSNLNLSIYTADGRKVASLESGSQPDGIHTVTWDSAETMSGLYFCKLEVDGMTLTEKVVLLR</sequence>
<evidence type="ECO:0000313" key="2">
    <source>
        <dbReference type="Proteomes" id="UP000630660"/>
    </source>
</evidence>